<evidence type="ECO:0000313" key="2">
    <source>
        <dbReference type="EMBL" id="JAD54970.1"/>
    </source>
</evidence>
<organism evidence="2">
    <name type="scientific">Arundo donax</name>
    <name type="common">Giant reed</name>
    <name type="synonym">Donax arundinaceus</name>
    <dbReference type="NCBI Taxonomy" id="35708"/>
    <lineage>
        <taxon>Eukaryota</taxon>
        <taxon>Viridiplantae</taxon>
        <taxon>Streptophyta</taxon>
        <taxon>Embryophyta</taxon>
        <taxon>Tracheophyta</taxon>
        <taxon>Spermatophyta</taxon>
        <taxon>Magnoliopsida</taxon>
        <taxon>Liliopsida</taxon>
        <taxon>Poales</taxon>
        <taxon>Poaceae</taxon>
        <taxon>PACMAD clade</taxon>
        <taxon>Arundinoideae</taxon>
        <taxon>Arundineae</taxon>
        <taxon>Arundo</taxon>
    </lineage>
</organism>
<reference evidence="2" key="1">
    <citation type="submission" date="2014-09" db="EMBL/GenBank/DDBJ databases">
        <authorList>
            <person name="Magalhaes I.L.F."/>
            <person name="Oliveira U."/>
            <person name="Santos F.R."/>
            <person name="Vidigal T.H.D.A."/>
            <person name="Brescovit A.D."/>
            <person name="Santos A.J."/>
        </authorList>
    </citation>
    <scope>NUCLEOTIDE SEQUENCE</scope>
    <source>
        <tissue evidence="2">Shoot tissue taken approximately 20 cm above the soil surface</tissue>
    </source>
</reference>
<dbReference type="InterPro" id="IPR019557">
    <property type="entry name" value="AminoTfrase-like_pln_mobile"/>
</dbReference>
<evidence type="ECO:0000259" key="1">
    <source>
        <dbReference type="Pfam" id="PF10536"/>
    </source>
</evidence>
<accession>A0A0A9B1A8</accession>
<protein>
    <recommendedName>
        <fullName evidence="1">Aminotransferase-like plant mobile domain-containing protein</fullName>
    </recommendedName>
</protein>
<dbReference type="Pfam" id="PF10536">
    <property type="entry name" value="PMD"/>
    <property type="match status" value="1"/>
</dbReference>
<reference evidence="2" key="2">
    <citation type="journal article" date="2015" name="Data Brief">
        <title>Shoot transcriptome of the giant reed, Arundo donax.</title>
        <authorList>
            <person name="Barrero R.A."/>
            <person name="Guerrero F.D."/>
            <person name="Moolhuijzen P."/>
            <person name="Goolsby J.A."/>
            <person name="Tidwell J."/>
            <person name="Bellgard S.E."/>
            <person name="Bellgard M.I."/>
        </authorList>
    </citation>
    <scope>NUCLEOTIDE SEQUENCE</scope>
    <source>
        <tissue evidence="2">Shoot tissue taken approximately 20 cm above the soil surface</tissue>
    </source>
</reference>
<dbReference type="AlphaFoldDB" id="A0A0A9B1A8"/>
<feature type="domain" description="Aminotransferase-like plant mobile" evidence="1">
    <location>
        <begin position="13"/>
        <end position="48"/>
    </location>
</feature>
<name>A0A0A9B1A8_ARUDO</name>
<proteinExistence type="predicted"/>
<dbReference type="EMBL" id="GBRH01242925">
    <property type="protein sequence ID" value="JAD54970.1"/>
    <property type="molecule type" value="Transcribed_RNA"/>
</dbReference>
<sequence>MGMTMTSTTWSVHIDSYSIAPFSLTLVDRWRPEMHTFHLPFGKMTVTL</sequence>